<gene>
    <name evidence="3" type="ORF">AKO1_008479</name>
</gene>
<organism evidence="3 4">
    <name type="scientific">Acrasis kona</name>
    <dbReference type="NCBI Taxonomy" id="1008807"/>
    <lineage>
        <taxon>Eukaryota</taxon>
        <taxon>Discoba</taxon>
        <taxon>Heterolobosea</taxon>
        <taxon>Tetramitia</taxon>
        <taxon>Eutetramitia</taxon>
        <taxon>Acrasidae</taxon>
        <taxon>Acrasis</taxon>
    </lineage>
</organism>
<dbReference type="Pfam" id="PF03031">
    <property type="entry name" value="NIF"/>
    <property type="match status" value="1"/>
</dbReference>
<proteinExistence type="predicted"/>
<evidence type="ECO:0000313" key="3">
    <source>
        <dbReference type="EMBL" id="KAL0478212.1"/>
    </source>
</evidence>
<sequence length="292" mass="33731">MSIAGKRQTREECTTTNNKIVSEEVPSDQLEPSRKKIRIEPMTPQEDKPFIDAPVPPHDHDNHDNDKYQYDLSHDIAFSVKVIKMLSSAKKNPKPIIPLSCCKKKILVLDLDETLVYNSHGTCPKSDFNYQVFHEGLIYDFNCRLRPHLYEFLEEVSKDWILITWTASMQKVAEPLINYIDPKRKYLTHVLYRDSCLNLKGAYIKDLQVFGRDMKDVIILDNNPLTFTINPSNGVPILSWYGEQKEDDALTSVLAFFKKLSQAEDVRPIIDSRFGFLDKINDMTNTTELSKE</sequence>
<evidence type="ECO:0000313" key="4">
    <source>
        <dbReference type="Proteomes" id="UP001431209"/>
    </source>
</evidence>
<protein>
    <submittedName>
        <fullName evidence="3">CTD small phosphatase-like protein</fullName>
    </submittedName>
</protein>
<dbReference type="AlphaFoldDB" id="A0AAW2YM59"/>
<name>A0AAW2YM59_9EUKA</name>
<dbReference type="FunFam" id="3.40.50.1000:FF:000093">
    <property type="entry name" value="NLI interacting factor-like phosphatase family protein"/>
    <property type="match status" value="1"/>
</dbReference>
<dbReference type="GO" id="GO:0016791">
    <property type="term" value="F:phosphatase activity"/>
    <property type="evidence" value="ECO:0007669"/>
    <property type="project" value="InterPro"/>
</dbReference>
<dbReference type="SUPFAM" id="SSF56784">
    <property type="entry name" value="HAD-like"/>
    <property type="match status" value="1"/>
</dbReference>
<dbReference type="InterPro" id="IPR036412">
    <property type="entry name" value="HAD-like_sf"/>
</dbReference>
<keyword evidence="4" id="KW-1185">Reference proteome</keyword>
<dbReference type="SMART" id="SM00577">
    <property type="entry name" value="CPDc"/>
    <property type="match status" value="1"/>
</dbReference>
<dbReference type="Gene3D" id="3.40.50.1000">
    <property type="entry name" value="HAD superfamily/HAD-like"/>
    <property type="match status" value="1"/>
</dbReference>
<evidence type="ECO:0000259" key="2">
    <source>
        <dbReference type="PROSITE" id="PS50969"/>
    </source>
</evidence>
<dbReference type="Proteomes" id="UP001431209">
    <property type="component" value="Unassembled WGS sequence"/>
</dbReference>
<dbReference type="InterPro" id="IPR004274">
    <property type="entry name" value="FCP1_dom"/>
</dbReference>
<dbReference type="NCBIfam" id="TIGR02251">
    <property type="entry name" value="HIF-SF_euk"/>
    <property type="match status" value="1"/>
</dbReference>
<reference evidence="3 4" key="1">
    <citation type="submission" date="2024-03" db="EMBL/GenBank/DDBJ databases">
        <title>The Acrasis kona genome and developmental transcriptomes reveal deep origins of eukaryotic multicellular pathways.</title>
        <authorList>
            <person name="Sheikh S."/>
            <person name="Fu C.-J."/>
            <person name="Brown M.W."/>
            <person name="Baldauf S.L."/>
        </authorList>
    </citation>
    <scope>NUCLEOTIDE SEQUENCE [LARGE SCALE GENOMIC DNA]</scope>
    <source>
        <strain evidence="3 4">ATCC MYA-3509</strain>
    </source>
</reference>
<dbReference type="CDD" id="cd07521">
    <property type="entry name" value="HAD_FCP1-like"/>
    <property type="match status" value="1"/>
</dbReference>
<evidence type="ECO:0000256" key="1">
    <source>
        <dbReference type="SAM" id="MobiDB-lite"/>
    </source>
</evidence>
<dbReference type="PANTHER" id="PTHR12210">
    <property type="entry name" value="DULLARD PROTEIN PHOSPHATASE"/>
    <property type="match status" value="1"/>
</dbReference>
<dbReference type="PROSITE" id="PS50969">
    <property type="entry name" value="FCP1"/>
    <property type="match status" value="1"/>
</dbReference>
<dbReference type="InterPro" id="IPR050365">
    <property type="entry name" value="TIM50"/>
</dbReference>
<dbReference type="InterPro" id="IPR023214">
    <property type="entry name" value="HAD_sf"/>
</dbReference>
<dbReference type="EMBL" id="JAOPGA020000330">
    <property type="protein sequence ID" value="KAL0478212.1"/>
    <property type="molecule type" value="Genomic_DNA"/>
</dbReference>
<feature type="domain" description="FCP1 homology" evidence="2">
    <location>
        <begin position="100"/>
        <end position="260"/>
    </location>
</feature>
<comment type="caution">
    <text evidence="3">The sequence shown here is derived from an EMBL/GenBank/DDBJ whole genome shotgun (WGS) entry which is preliminary data.</text>
</comment>
<accession>A0AAW2YM59</accession>
<feature type="region of interest" description="Disordered" evidence="1">
    <location>
        <begin position="1"/>
        <end position="64"/>
    </location>
</feature>
<dbReference type="InterPro" id="IPR011948">
    <property type="entry name" value="Dullard_phosphatase"/>
</dbReference>